<comment type="caution">
    <text evidence="2">The sequence shown here is derived from an EMBL/GenBank/DDBJ whole genome shotgun (WGS) entry which is preliminary data.</text>
</comment>
<evidence type="ECO:0000313" key="3">
    <source>
        <dbReference type="Proteomes" id="UP001153148"/>
    </source>
</evidence>
<accession>A0ABN7PG91</accession>
<reference evidence="2" key="1">
    <citation type="submission" date="2021-03" db="EMBL/GenBank/DDBJ databases">
        <authorList>
            <person name="Tran Van P."/>
        </authorList>
    </citation>
    <scope>NUCLEOTIDE SEQUENCE</scope>
</reference>
<name>A0ABN7PG91_TIMPD</name>
<organism evidence="2 3">
    <name type="scientific">Timema podura</name>
    <name type="common">Walking stick</name>
    <dbReference type="NCBI Taxonomy" id="61482"/>
    <lineage>
        <taxon>Eukaryota</taxon>
        <taxon>Metazoa</taxon>
        <taxon>Ecdysozoa</taxon>
        <taxon>Arthropoda</taxon>
        <taxon>Hexapoda</taxon>
        <taxon>Insecta</taxon>
        <taxon>Pterygota</taxon>
        <taxon>Neoptera</taxon>
        <taxon>Polyneoptera</taxon>
        <taxon>Phasmatodea</taxon>
        <taxon>Timematodea</taxon>
        <taxon>Timematoidea</taxon>
        <taxon>Timematidae</taxon>
        <taxon>Timema</taxon>
    </lineage>
</organism>
<proteinExistence type="predicted"/>
<keyword evidence="3" id="KW-1185">Reference proteome</keyword>
<dbReference type="Proteomes" id="UP001153148">
    <property type="component" value="Unassembled WGS sequence"/>
</dbReference>
<dbReference type="EMBL" id="CAJPIN010058979">
    <property type="protein sequence ID" value="CAG2066785.1"/>
    <property type="molecule type" value="Genomic_DNA"/>
</dbReference>
<evidence type="ECO:0000313" key="2">
    <source>
        <dbReference type="EMBL" id="CAG2066785.1"/>
    </source>
</evidence>
<evidence type="ECO:0000256" key="1">
    <source>
        <dbReference type="SAM" id="MobiDB-lite"/>
    </source>
</evidence>
<feature type="region of interest" description="Disordered" evidence="1">
    <location>
        <begin position="1"/>
        <end position="38"/>
    </location>
</feature>
<feature type="non-terminal residue" evidence="2">
    <location>
        <position position="1"/>
    </location>
</feature>
<sequence>TDGGHFVLKSLKEETINQDDTSETDTPGQSLLDKVTHI</sequence>
<gene>
    <name evidence="2" type="ORF">TPAB3V08_LOCUS13728</name>
</gene>
<protein>
    <submittedName>
        <fullName evidence="2">Uncharacterized protein</fullName>
    </submittedName>
</protein>